<dbReference type="GO" id="GO:0018785">
    <property type="term" value="F:haloacetate dehalogenase activity"/>
    <property type="evidence" value="ECO:0007669"/>
    <property type="project" value="UniProtKB-EC"/>
</dbReference>
<dbReference type="Gene3D" id="3.40.50.1820">
    <property type="entry name" value="alpha/beta hydrolase"/>
    <property type="match status" value="1"/>
</dbReference>
<proteinExistence type="predicted"/>
<dbReference type="Pfam" id="PF00561">
    <property type="entry name" value="Abhydrolase_1"/>
    <property type="match status" value="1"/>
</dbReference>
<dbReference type="RefSeq" id="WP_307427235.1">
    <property type="nucleotide sequence ID" value="NZ_JAUSVK010000001.1"/>
</dbReference>
<evidence type="ECO:0000313" key="4">
    <source>
        <dbReference type="Proteomes" id="UP001237448"/>
    </source>
</evidence>
<organism evidence="3 4">
    <name type="scientific">Labrys monachus</name>
    <dbReference type="NCBI Taxonomy" id="217067"/>
    <lineage>
        <taxon>Bacteria</taxon>
        <taxon>Pseudomonadati</taxon>
        <taxon>Pseudomonadota</taxon>
        <taxon>Alphaproteobacteria</taxon>
        <taxon>Hyphomicrobiales</taxon>
        <taxon>Xanthobacteraceae</taxon>
        <taxon>Labrys</taxon>
    </lineage>
</organism>
<name>A0ABU0FDV9_9HYPH</name>
<dbReference type="PRINTS" id="PR00412">
    <property type="entry name" value="EPOXHYDRLASE"/>
</dbReference>
<dbReference type="InterPro" id="IPR000073">
    <property type="entry name" value="AB_hydrolase_1"/>
</dbReference>
<evidence type="ECO:0000313" key="3">
    <source>
        <dbReference type="EMBL" id="MDQ0392795.1"/>
    </source>
</evidence>
<evidence type="ECO:0000259" key="2">
    <source>
        <dbReference type="Pfam" id="PF00561"/>
    </source>
</evidence>
<dbReference type="EC" id="3.8.1.3" evidence="3"/>
<dbReference type="InterPro" id="IPR029058">
    <property type="entry name" value="AB_hydrolase_fold"/>
</dbReference>
<protein>
    <submittedName>
        <fullName evidence="3">Haloacetate dehalogenase</fullName>
        <ecNumber evidence="3">3.8.1.3</ecNumber>
    </submittedName>
</protein>
<dbReference type="EMBL" id="JAUSVK010000001">
    <property type="protein sequence ID" value="MDQ0392795.1"/>
    <property type="molecule type" value="Genomic_DNA"/>
</dbReference>
<keyword evidence="4" id="KW-1185">Reference proteome</keyword>
<dbReference type="PRINTS" id="PR00111">
    <property type="entry name" value="ABHYDROLASE"/>
</dbReference>
<feature type="domain" description="AB hydrolase-1" evidence="2">
    <location>
        <begin position="47"/>
        <end position="298"/>
    </location>
</feature>
<dbReference type="PANTHER" id="PTHR43329">
    <property type="entry name" value="EPOXIDE HYDROLASE"/>
    <property type="match status" value="1"/>
</dbReference>
<gene>
    <name evidence="3" type="ORF">J3R73_002587</name>
</gene>
<sequence>MPGPATPLTTPGIVRLGPSPFLSGFDLIAADVGGGVTIRAAVGGSGPPLLLLHGHPQTHIVWRKVAPALATNFTVVAADLRGYGDSSKPDGGENHVGYAKRSMALDQVTLMRMLGHARFAVAGHDRGGRVTHRMALDHPDAVSRLAVIDIAPTATMYARTDMAFATRYFWWFFLIQPAPLPERLIGADPAFFLRSHIEGQLRTPGATEPAAFAEYLRCYLDPAMRHAACEDYRAAATIDLDHDAADAEARIQVPLLALWGARGTVGALYDVLDTWREKALHVDGRALDCGHSLPEERPEETAAALQAFFSA</sequence>
<accession>A0ABU0FDV9</accession>
<reference evidence="3 4" key="1">
    <citation type="submission" date="2023-07" db="EMBL/GenBank/DDBJ databases">
        <title>Genomic Encyclopedia of Type Strains, Phase IV (KMG-IV): sequencing the most valuable type-strain genomes for metagenomic binning, comparative biology and taxonomic classification.</title>
        <authorList>
            <person name="Goeker M."/>
        </authorList>
    </citation>
    <scope>NUCLEOTIDE SEQUENCE [LARGE SCALE GENOMIC DNA]</scope>
    <source>
        <strain evidence="3 4">DSM 5896</strain>
    </source>
</reference>
<keyword evidence="1 3" id="KW-0378">Hydrolase</keyword>
<dbReference type="InterPro" id="IPR000639">
    <property type="entry name" value="Epox_hydrolase-like"/>
</dbReference>
<comment type="caution">
    <text evidence="3">The sequence shown here is derived from an EMBL/GenBank/DDBJ whole genome shotgun (WGS) entry which is preliminary data.</text>
</comment>
<dbReference type="Proteomes" id="UP001237448">
    <property type="component" value="Unassembled WGS sequence"/>
</dbReference>
<dbReference type="SUPFAM" id="SSF53474">
    <property type="entry name" value="alpha/beta-Hydrolases"/>
    <property type="match status" value="1"/>
</dbReference>
<evidence type="ECO:0000256" key="1">
    <source>
        <dbReference type="ARBA" id="ARBA00022801"/>
    </source>
</evidence>